<name>A0A426YGT6_ENSVE</name>
<dbReference type="Gene3D" id="2.40.70.10">
    <property type="entry name" value="Acid Proteases"/>
    <property type="match status" value="1"/>
</dbReference>
<dbReference type="InterPro" id="IPR021109">
    <property type="entry name" value="Peptidase_aspartic_dom_sf"/>
</dbReference>
<dbReference type="EMBL" id="AMZH03012460">
    <property type="protein sequence ID" value="RRT50974.1"/>
    <property type="molecule type" value="Genomic_DNA"/>
</dbReference>
<organism evidence="1 2">
    <name type="scientific">Ensete ventricosum</name>
    <name type="common">Abyssinian banana</name>
    <name type="synonym">Musa ensete</name>
    <dbReference type="NCBI Taxonomy" id="4639"/>
    <lineage>
        <taxon>Eukaryota</taxon>
        <taxon>Viridiplantae</taxon>
        <taxon>Streptophyta</taxon>
        <taxon>Embryophyta</taxon>
        <taxon>Tracheophyta</taxon>
        <taxon>Spermatophyta</taxon>
        <taxon>Magnoliopsida</taxon>
        <taxon>Liliopsida</taxon>
        <taxon>Zingiberales</taxon>
        <taxon>Musaceae</taxon>
        <taxon>Ensete</taxon>
    </lineage>
</organism>
<sequence>MKKHPRQTNELQISFEAGDAEYPDHKDALVISIYIANAQVERVMVNIGSLAIVLYHDAFQKLGLTVADLSPMSSTLTGFTNDYHPLGTIVLPINLRQEPRSKTRMVTFMVVNLPSMYNVILSQSTLNKLRVVISTYHRAMKCEDPS</sequence>
<comment type="caution">
    <text evidence="1">The sequence shown here is derived from an EMBL/GenBank/DDBJ whole genome shotgun (WGS) entry which is preliminary data.</text>
</comment>
<dbReference type="Proteomes" id="UP000287651">
    <property type="component" value="Unassembled WGS sequence"/>
</dbReference>
<gene>
    <name evidence="1" type="ORF">B296_00036042</name>
</gene>
<evidence type="ECO:0000313" key="1">
    <source>
        <dbReference type="EMBL" id="RRT50974.1"/>
    </source>
</evidence>
<dbReference type="AlphaFoldDB" id="A0A426YGT6"/>
<dbReference type="PANTHER" id="PTHR33240:SF8">
    <property type="entry name" value="OS03G0439900 PROTEIN"/>
    <property type="match status" value="1"/>
</dbReference>
<protein>
    <submittedName>
        <fullName evidence="1">Uncharacterized protein</fullName>
    </submittedName>
</protein>
<proteinExistence type="predicted"/>
<reference evidence="1 2" key="1">
    <citation type="journal article" date="2014" name="Agronomy (Basel)">
        <title>A Draft Genome Sequence for Ensete ventricosum, the Drought-Tolerant Tree Against Hunger.</title>
        <authorList>
            <person name="Harrison J."/>
            <person name="Moore K.A."/>
            <person name="Paszkiewicz K."/>
            <person name="Jones T."/>
            <person name="Grant M."/>
            <person name="Ambacheew D."/>
            <person name="Muzemil S."/>
            <person name="Studholme D.J."/>
        </authorList>
    </citation>
    <scope>NUCLEOTIDE SEQUENCE [LARGE SCALE GENOMIC DNA]</scope>
</reference>
<dbReference type="PANTHER" id="PTHR33240">
    <property type="entry name" value="OS08G0508500 PROTEIN"/>
    <property type="match status" value="1"/>
</dbReference>
<evidence type="ECO:0000313" key="2">
    <source>
        <dbReference type="Proteomes" id="UP000287651"/>
    </source>
</evidence>
<accession>A0A426YGT6</accession>